<keyword evidence="1" id="KW-0175">Coiled coil</keyword>
<accession>A0A4R7KT46</accession>
<protein>
    <submittedName>
        <fullName evidence="2">Uncharacterized protein</fullName>
    </submittedName>
</protein>
<evidence type="ECO:0000313" key="2">
    <source>
        <dbReference type="EMBL" id="TDT61038.1"/>
    </source>
</evidence>
<evidence type="ECO:0000256" key="1">
    <source>
        <dbReference type="SAM" id="Coils"/>
    </source>
</evidence>
<dbReference type="EMBL" id="SOAZ01000009">
    <property type="protein sequence ID" value="TDT61038.1"/>
    <property type="molecule type" value="Genomic_DNA"/>
</dbReference>
<keyword evidence="3" id="KW-1185">Reference proteome</keyword>
<name>A0A4R7KT46_9CLOT</name>
<evidence type="ECO:0000313" key="3">
    <source>
        <dbReference type="Proteomes" id="UP000295325"/>
    </source>
</evidence>
<comment type="caution">
    <text evidence="2">The sequence shown here is derived from an EMBL/GenBank/DDBJ whole genome shotgun (WGS) entry which is preliminary data.</text>
</comment>
<organism evidence="2 3">
    <name type="scientific">Fonticella tunisiensis</name>
    <dbReference type="NCBI Taxonomy" id="1096341"/>
    <lineage>
        <taxon>Bacteria</taxon>
        <taxon>Bacillati</taxon>
        <taxon>Bacillota</taxon>
        <taxon>Clostridia</taxon>
        <taxon>Eubacteriales</taxon>
        <taxon>Clostridiaceae</taxon>
        <taxon>Fonticella</taxon>
    </lineage>
</organism>
<dbReference type="Proteomes" id="UP000295325">
    <property type="component" value="Unassembled WGS sequence"/>
</dbReference>
<feature type="coiled-coil region" evidence="1">
    <location>
        <begin position="69"/>
        <end position="103"/>
    </location>
</feature>
<dbReference type="RefSeq" id="WP_133628005.1">
    <property type="nucleotide sequence ID" value="NZ_SOAZ01000009.1"/>
</dbReference>
<sequence length="142" mass="16256">MKVFEIKPENYEYSSGWKKVIRDGGNYAAETGFNGNTTRTLDQMPKLRSQVQNKIESRDGGETENLKDLQDIYSDLERLKEEVDLIKNNLEEIKQNTREYKAVIDSQISLLVGMVDLIKEKVLVTSNFEGGFLSGIFKKKQS</sequence>
<reference evidence="2 3" key="1">
    <citation type="submission" date="2019-03" db="EMBL/GenBank/DDBJ databases">
        <title>Genomic Encyclopedia of Type Strains, Phase IV (KMG-IV): sequencing the most valuable type-strain genomes for metagenomic binning, comparative biology and taxonomic classification.</title>
        <authorList>
            <person name="Goeker M."/>
        </authorList>
    </citation>
    <scope>NUCLEOTIDE SEQUENCE [LARGE SCALE GENOMIC DNA]</scope>
    <source>
        <strain evidence="2 3">DSM 24455</strain>
    </source>
</reference>
<gene>
    <name evidence="2" type="ORF">EDD71_10942</name>
</gene>
<proteinExistence type="predicted"/>
<dbReference type="AlphaFoldDB" id="A0A4R7KT46"/>